<gene>
    <name evidence="1" type="ORF">L914_14688</name>
</gene>
<organism evidence="1">
    <name type="scientific">Phytophthora nicotianae</name>
    <name type="common">Potato buckeye rot agent</name>
    <name type="synonym">Phytophthora parasitica</name>
    <dbReference type="NCBI Taxonomy" id="4792"/>
    <lineage>
        <taxon>Eukaryota</taxon>
        <taxon>Sar</taxon>
        <taxon>Stramenopiles</taxon>
        <taxon>Oomycota</taxon>
        <taxon>Peronosporomycetes</taxon>
        <taxon>Peronosporales</taxon>
        <taxon>Peronosporaceae</taxon>
        <taxon>Phytophthora</taxon>
    </lineage>
</organism>
<name>W2MUF2_PHYNI</name>
<feature type="non-terminal residue" evidence="1">
    <location>
        <position position="58"/>
    </location>
</feature>
<dbReference type="Proteomes" id="UP000054532">
    <property type="component" value="Unassembled WGS sequence"/>
</dbReference>
<reference evidence="1" key="1">
    <citation type="submission" date="2013-11" db="EMBL/GenBank/DDBJ databases">
        <title>The Genome Sequence of Phytophthora parasitica IAC_01/95.</title>
        <authorList>
            <consortium name="The Broad Institute Genomics Platform"/>
            <person name="Russ C."/>
            <person name="Tyler B."/>
            <person name="Panabieres F."/>
            <person name="Shan W."/>
            <person name="Tripathy S."/>
            <person name="Grunwald N."/>
            <person name="Machado M."/>
            <person name="Johnson C.S."/>
            <person name="Arredondo F."/>
            <person name="Hong C."/>
            <person name="Coffey M."/>
            <person name="Young S.K."/>
            <person name="Zeng Q."/>
            <person name="Gargeya S."/>
            <person name="Fitzgerald M."/>
            <person name="Abouelleil A."/>
            <person name="Alvarado L."/>
            <person name="Chapman S.B."/>
            <person name="Gainer-Dewar J."/>
            <person name="Goldberg J."/>
            <person name="Griggs A."/>
            <person name="Gujja S."/>
            <person name="Hansen M."/>
            <person name="Howarth C."/>
            <person name="Imamovic A."/>
            <person name="Ireland A."/>
            <person name="Larimer J."/>
            <person name="McCowan C."/>
            <person name="Murphy C."/>
            <person name="Pearson M."/>
            <person name="Poon T.W."/>
            <person name="Priest M."/>
            <person name="Roberts A."/>
            <person name="Saif S."/>
            <person name="Shea T."/>
            <person name="Sykes S."/>
            <person name="Wortman J."/>
            <person name="Nusbaum C."/>
            <person name="Birren B."/>
        </authorList>
    </citation>
    <scope>NUCLEOTIDE SEQUENCE [LARGE SCALE GENOMIC DNA]</scope>
    <source>
        <strain evidence="1">IAC_01/95</strain>
    </source>
</reference>
<evidence type="ECO:0000313" key="1">
    <source>
        <dbReference type="EMBL" id="ETM39129.1"/>
    </source>
</evidence>
<sequence length="58" mass="6587">MGMDYVKTVEDTLIHVESADAFKVINERRRKLDAVAFLSNVEHMEIMPVISSDAMCTK</sequence>
<dbReference type="AlphaFoldDB" id="W2MUF2"/>
<proteinExistence type="predicted"/>
<accession>W2MUF2</accession>
<dbReference type="EMBL" id="KI694712">
    <property type="protein sequence ID" value="ETM39129.1"/>
    <property type="molecule type" value="Genomic_DNA"/>
</dbReference>
<protein>
    <submittedName>
        <fullName evidence="1">Uncharacterized protein</fullName>
    </submittedName>
</protein>